<dbReference type="InParanoid" id="A0A061FAF8"/>
<dbReference type="AlphaFoldDB" id="A0A061FAF8"/>
<dbReference type="HOGENOM" id="CLU_2445250_0_0_1"/>
<reference evidence="2 3" key="1">
    <citation type="journal article" date="2013" name="Genome Biol.">
        <title>The genome sequence of the most widely cultivated cacao type and its use to identify candidate genes regulating pod color.</title>
        <authorList>
            <person name="Motamayor J.C."/>
            <person name="Mockaitis K."/>
            <person name="Schmutz J."/>
            <person name="Haiminen N."/>
            <person name="Iii D.L."/>
            <person name="Cornejo O."/>
            <person name="Findley S.D."/>
            <person name="Zheng P."/>
            <person name="Utro F."/>
            <person name="Royaert S."/>
            <person name="Saski C."/>
            <person name="Jenkins J."/>
            <person name="Podicheti R."/>
            <person name="Zhao M."/>
            <person name="Scheffler B.E."/>
            <person name="Stack J.C."/>
            <person name="Feltus F.A."/>
            <person name="Mustiga G.M."/>
            <person name="Amores F."/>
            <person name="Phillips W."/>
            <person name="Marelli J.P."/>
            <person name="May G.D."/>
            <person name="Shapiro H."/>
            <person name="Ma J."/>
            <person name="Bustamante C.D."/>
            <person name="Schnell R.J."/>
            <person name="Main D."/>
            <person name="Gilbert D."/>
            <person name="Parida L."/>
            <person name="Kuhn D.N."/>
        </authorList>
    </citation>
    <scope>NUCLEOTIDE SEQUENCE [LARGE SCALE GENOMIC DNA]</scope>
    <source>
        <strain evidence="3">cv. Matina 1-6</strain>
    </source>
</reference>
<keyword evidence="1" id="KW-0812">Transmembrane</keyword>
<name>A0A061FAF8_THECC</name>
<evidence type="ECO:0000256" key="1">
    <source>
        <dbReference type="SAM" id="Phobius"/>
    </source>
</evidence>
<accession>A0A061FAF8</accession>
<keyword evidence="1" id="KW-1133">Transmembrane helix</keyword>
<evidence type="ECO:0000313" key="2">
    <source>
        <dbReference type="EMBL" id="EOY14021.1"/>
    </source>
</evidence>
<evidence type="ECO:0000313" key="3">
    <source>
        <dbReference type="Proteomes" id="UP000026915"/>
    </source>
</evidence>
<proteinExistence type="predicted"/>
<dbReference type="Proteomes" id="UP000026915">
    <property type="component" value="Chromosome 7"/>
</dbReference>
<dbReference type="Gramene" id="EOY14021">
    <property type="protein sequence ID" value="EOY14021"/>
    <property type="gene ID" value="TCM_033044"/>
</dbReference>
<dbReference type="EMBL" id="CM001885">
    <property type="protein sequence ID" value="EOY14021.1"/>
    <property type="molecule type" value="Genomic_DNA"/>
</dbReference>
<sequence length="90" mass="10375">MDFRCDKNSFNFIALFLAAAKFILVAARNSWVVRHPKKAKELRLRTISLSAPEIWIFDTFKVVELKGAIGLNWGQVRCFGALEDYKKILE</sequence>
<gene>
    <name evidence="2" type="ORF">TCM_033044</name>
</gene>
<keyword evidence="1" id="KW-0472">Membrane</keyword>
<protein>
    <submittedName>
        <fullName evidence="2">Uncharacterized protein</fullName>
    </submittedName>
</protein>
<organism evidence="2 3">
    <name type="scientific">Theobroma cacao</name>
    <name type="common">Cacao</name>
    <name type="synonym">Cocoa</name>
    <dbReference type="NCBI Taxonomy" id="3641"/>
    <lineage>
        <taxon>Eukaryota</taxon>
        <taxon>Viridiplantae</taxon>
        <taxon>Streptophyta</taxon>
        <taxon>Embryophyta</taxon>
        <taxon>Tracheophyta</taxon>
        <taxon>Spermatophyta</taxon>
        <taxon>Magnoliopsida</taxon>
        <taxon>eudicotyledons</taxon>
        <taxon>Gunneridae</taxon>
        <taxon>Pentapetalae</taxon>
        <taxon>rosids</taxon>
        <taxon>malvids</taxon>
        <taxon>Malvales</taxon>
        <taxon>Malvaceae</taxon>
        <taxon>Byttnerioideae</taxon>
        <taxon>Theobroma</taxon>
    </lineage>
</organism>
<keyword evidence="3" id="KW-1185">Reference proteome</keyword>
<feature type="transmembrane region" description="Helical" evidence="1">
    <location>
        <begin position="12"/>
        <end position="33"/>
    </location>
</feature>